<evidence type="ECO:0000256" key="2">
    <source>
        <dbReference type="ARBA" id="ARBA00023125"/>
    </source>
</evidence>
<dbReference type="SMART" id="SM00345">
    <property type="entry name" value="HTH_GNTR"/>
    <property type="match status" value="1"/>
</dbReference>
<dbReference type="AlphaFoldDB" id="A0A4P7CS30"/>
<evidence type="ECO:0000256" key="1">
    <source>
        <dbReference type="ARBA" id="ARBA00023015"/>
    </source>
</evidence>
<evidence type="ECO:0000313" key="6">
    <source>
        <dbReference type="EMBL" id="QBQ98740.1"/>
    </source>
</evidence>
<dbReference type="CDD" id="cd07377">
    <property type="entry name" value="WHTH_GntR"/>
    <property type="match status" value="1"/>
</dbReference>
<dbReference type="InterPro" id="IPR000524">
    <property type="entry name" value="Tscrpt_reg_HTH_GntR"/>
</dbReference>
<dbReference type="SUPFAM" id="SSF46785">
    <property type="entry name" value="Winged helix' DNA-binding domain"/>
    <property type="match status" value="1"/>
</dbReference>
<evidence type="ECO:0000256" key="3">
    <source>
        <dbReference type="ARBA" id="ARBA00023163"/>
    </source>
</evidence>
<organism evidence="6 7">
    <name type="scientific">Paraburkholderia pallida</name>
    <dbReference type="NCBI Taxonomy" id="2547399"/>
    <lineage>
        <taxon>Bacteria</taxon>
        <taxon>Pseudomonadati</taxon>
        <taxon>Pseudomonadota</taxon>
        <taxon>Betaproteobacteria</taxon>
        <taxon>Burkholderiales</taxon>
        <taxon>Burkholderiaceae</taxon>
        <taxon>Paraburkholderia</taxon>
    </lineage>
</organism>
<dbReference type="InterPro" id="IPR036388">
    <property type="entry name" value="WH-like_DNA-bd_sf"/>
</dbReference>
<evidence type="ECO:0000259" key="5">
    <source>
        <dbReference type="PROSITE" id="PS50949"/>
    </source>
</evidence>
<dbReference type="Gene3D" id="1.20.120.530">
    <property type="entry name" value="GntR ligand-binding domain-like"/>
    <property type="match status" value="1"/>
</dbReference>
<dbReference type="RefSeq" id="WP_134750819.1">
    <property type="nucleotide sequence ID" value="NZ_CP038149.1"/>
</dbReference>
<feature type="compositionally biased region" description="Polar residues" evidence="4">
    <location>
        <begin position="1"/>
        <end position="11"/>
    </location>
</feature>
<dbReference type="PROSITE" id="PS50949">
    <property type="entry name" value="HTH_GNTR"/>
    <property type="match status" value="1"/>
</dbReference>
<accession>A0A4P7CS30</accession>
<dbReference type="PANTHER" id="PTHR43537:SF49">
    <property type="entry name" value="TRANSCRIPTIONAL REGULATORY PROTEIN"/>
    <property type="match status" value="1"/>
</dbReference>
<keyword evidence="1" id="KW-0805">Transcription regulation</keyword>
<feature type="domain" description="HTH gntR-type" evidence="5">
    <location>
        <begin position="33"/>
        <end position="100"/>
    </location>
</feature>
<name>A0A4P7CS30_9BURK</name>
<dbReference type="InterPro" id="IPR008920">
    <property type="entry name" value="TF_FadR/GntR_C"/>
</dbReference>
<evidence type="ECO:0000313" key="7">
    <source>
        <dbReference type="Proteomes" id="UP000295727"/>
    </source>
</evidence>
<dbReference type="KEGG" id="ppai:E1956_15800"/>
<reference evidence="6 7" key="1">
    <citation type="submission" date="2019-03" db="EMBL/GenBank/DDBJ databases">
        <title>Paraburkholderia sp. 7MH5, isolated from subtropical forest soil.</title>
        <authorList>
            <person name="Gao Z.-H."/>
            <person name="Qiu L.-H."/>
        </authorList>
    </citation>
    <scope>NUCLEOTIDE SEQUENCE [LARGE SCALE GENOMIC DNA]</scope>
    <source>
        <strain evidence="6 7">7MH5</strain>
    </source>
</reference>
<dbReference type="Gene3D" id="1.10.10.10">
    <property type="entry name" value="Winged helix-like DNA-binding domain superfamily/Winged helix DNA-binding domain"/>
    <property type="match status" value="1"/>
</dbReference>
<dbReference type="Pfam" id="PF00392">
    <property type="entry name" value="GntR"/>
    <property type="match status" value="1"/>
</dbReference>
<dbReference type="EMBL" id="CP038149">
    <property type="protein sequence ID" value="QBQ98740.1"/>
    <property type="molecule type" value="Genomic_DNA"/>
</dbReference>
<dbReference type="GO" id="GO:0003677">
    <property type="term" value="F:DNA binding"/>
    <property type="evidence" value="ECO:0007669"/>
    <property type="project" value="UniProtKB-KW"/>
</dbReference>
<dbReference type="Proteomes" id="UP000295727">
    <property type="component" value="Chromosome 2"/>
</dbReference>
<dbReference type="InterPro" id="IPR036390">
    <property type="entry name" value="WH_DNA-bd_sf"/>
</dbReference>
<gene>
    <name evidence="6" type="ORF">E1956_15800</name>
</gene>
<keyword evidence="2" id="KW-0238">DNA-binding</keyword>
<feature type="region of interest" description="Disordered" evidence="4">
    <location>
        <begin position="1"/>
        <end position="27"/>
    </location>
</feature>
<dbReference type="PANTHER" id="PTHR43537">
    <property type="entry name" value="TRANSCRIPTIONAL REGULATOR, GNTR FAMILY"/>
    <property type="match status" value="1"/>
</dbReference>
<dbReference type="GO" id="GO:0003700">
    <property type="term" value="F:DNA-binding transcription factor activity"/>
    <property type="evidence" value="ECO:0007669"/>
    <property type="project" value="InterPro"/>
</dbReference>
<evidence type="ECO:0000256" key="4">
    <source>
        <dbReference type="SAM" id="MobiDB-lite"/>
    </source>
</evidence>
<keyword evidence="3" id="KW-0804">Transcription</keyword>
<proteinExistence type="predicted"/>
<keyword evidence="7" id="KW-1185">Reference proteome</keyword>
<dbReference type="OrthoDB" id="6536663at2"/>
<protein>
    <submittedName>
        <fullName evidence="6">GntR family transcriptional regulator</fullName>
    </submittedName>
</protein>
<sequence length="261" mass="28228">MTRSTAPSSNAKGKMRKGATTAIDEAPRVKRTGNTASIVYAELRARILDGTLSPGQPISQLSIAKVSGTSRGPVREALRRLQQEQLVVAEANRRFSVASFDIADLEEVLGLHLVNIALAIRIATPFLSQDEVAHLRECADEMDKFANQDRFAWEAAFRRFALCFARHAGAHSVAIIGGLIDDAQRYRAYVLTDTPPVAHPPGKAFHEIILSAAGGDGYRASILFADMFSRMASLIMAGAAPRYDAARLRSCIDAVLPPAGR</sequence>